<dbReference type="PANTHER" id="PTHR23301:SF0">
    <property type="entry name" value="CHITIN-BINDING TYPE-2 DOMAIN-CONTAINING PROTEIN-RELATED"/>
    <property type="match status" value="1"/>
</dbReference>
<accession>A0ABM1BAH4</accession>
<keyword evidence="3" id="KW-0677">Repeat</keyword>
<name>A0ABM1BAH4_LIMPO</name>
<feature type="domain" description="Chitin-binding type-2" evidence="7">
    <location>
        <begin position="291"/>
        <end position="346"/>
    </location>
</feature>
<dbReference type="Pfam" id="PF01607">
    <property type="entry name" value="CBM_14"/>
    <property type="match status" value="7"/>
</dbReference>
<feature type="domain" description="Chitin-binding type-2" evidence="7">
    <location>
        <begin position="116"/>
        <end position="171"/>
    </location>
</feature>
<keyword evidence="5" id="KW-0325">Glycoprotein</keyword>
<keyword evidence="4" id="KW-1015">Disulfide bond</keyword>
<keyword evidence="2" id="KW-0732">Signal</keyword>
<evidence type="ECO:0000256" key="3">
    <source>
        <dbReference type="ARBA" id="ARBA00022737"/>
    </source>
</evidence>
<keyword evidence="1" id="KW-0147">Chitin-binding</keyword>
<protein>
    <submittedName>
        <fullName evidence="9">Uncharacterized protein LOC106462710 isoform X1</fullName>
    </submittedName>
</protein>
<dbReference type="InterPro" id="IPR036508">
    <property type="entry name" value="Chitin-bd_dom_sf"/>
</dbReference>
<evidence type="ECO:0000313" key="9">
    <source>
        <dbReference type="RefSeq" id="XP_013778109.1"/>
    </source>
</evidence>
<reference evidence="9" key="1">
    <citation type="submission" date="2025-08" db="UniProtKB">
        <authorList>
            <consortium name="RefSeq"/>
        </authorList>
    </citation>
    <scope>IDENTIFICATION</scope>
    <source>
        <tissue evidence="9">Muscle</tissue>
    </source>
</reference>
<evidence type="ECO:0000256" key="6">
    <source>
        <dbReference type="SAM" id="MobiDB-lite"/>
    </source>
</evidence>
<dbReference type="InterPro" id="IPR051940">
    <property type="entry name" value="Chitin_bind-dev_reg"/>
</dbReference>
<dbReference type="PROSITE" id="PS50940">
    <property type="entry name" value="CHIT_BIND_II"/>
    <property type="match status" value="7"/>
</dbReference>
<feature type="domain" description="Chitin-binding type-2" evidence="7">
    <location>
        <begin position="357"/>
        <end position="411"/>
    </location>
</feature>
<feature type="compositionally biased region" description="Basic and acidic residues" evidence="6">
    <location>
        <begin position="188"/>
        <end position="198"/>
    </location>
</feature>
<gene>
    <name evidence="9" type="primary">LOC106462710</name>
</gene>
<evidence type="ECO:0000256" key="5">
    <source>
        <dbReference type="ARBA" id="ARBA00023180"/>
    </source>
</evidence>
<evidence type="ECO:0000256" key="4">
    <source>
        <dbReference type="ARBA" id="ARBA00023157"/>
    </source>
</evidence>
<evidence type="ECO:0000259" key="7">
    <source>
        <dbReference type="PROSITE" id="PS50940"/>
    </source>
</evidence>
<dbReference type="InterPro" id="IPR002557">
    <property type="entry name" value="Chitin-bd_dom"/>
</dbReference>
<feature type="domain" description="Chitin-binding type-2" evidence="7">
    <location>
        <begin position="205"/>
        <end position="260"/>
    </location>
</feature>
<feature type="region of interest" description="Disordered" evidence="6">
    <location>
        <begin position="172"/>
        <end position="198"/>
    </location>
</feature>
<dbReference type="SMART" id="SM00494">
    <property type="entry name" value="ChtBD2"/>
    <property type="match status" value="7"/>
</dbReference>
<dbReference type="GeneID" id="106462710"/>
<sequence>MTGVLFLLLIVATYFTGFFAMPRYQLATYRSAPEDTLCPSPQGLFPHPHNCNQFLHCDHGNPHLGTCEDGLLFDRKLFVCNFENNVDCDVKGEIKPEPEDKETDVKDKNEENTVLKAKCLRARGQFPHPTDCEKFYNCWDDVVLEQRCPGELMFDQNDWICKEPKKVDCGERKRPIISKPEQQDHDEENQKTKEKSKTRENMILKDKCPQARGQFSHPTDCEKFYDCWDDVVLKRCCPGGLLFDQSDRICKEPEKVDCGERKRPIINKVEQQDHANKTKELEVKDKTVEKKVKCPQLRGQFPHSTACEKFYDCWDEVVLERDCPLGLLFDQDNRICNEPEKVDCGNRTEPKIDYEGSGKCPKPYGLFPTIDCSGFYYCINGEPFVHNCPDDLLFDDQRKRCEFPKSVVCSGKYTEVIPVDKTREQEDNIIESDKQVISENNTKRDENDNDNQIISEDGIKPENDILCDTKDEQRKKNKDKGDKREPIRLKDYVCPGHRGQFAHETDCEKFYNCWDEVVFLEQCPLGLLFDAKRMICNDADRVSCGSRVKPITDYKPTKECPEPVGLFPKDDDCFSFYHCVGGIAFPNRCPSGLKFDFASGSCGHPNDVVCVSGIGDKTKETEKDEEVHNED</sequence>
<feature type="domain" description="Chitin-binding type-2" evidence="7">
    <location>
        <begin position="557"/>
        <end position="612"/>
    </location>
</feature>
<dbReference type="PANTHER" id="PTHR23301">
    <property type="entry name" value="CHITIN BINDING PERITROPHIN-A"/>
    <property type="match status" value="1"/>
</dbReference>
<dbReference type="RefSeq" id="XP_013778109.1">
    <property type="nucleotide sequence ID" value="XM_013922655.2"/>
</dbReference>
<evidence type="ECO:0000313" key="8">
    <source>
        <dbReference type="Proteomes" id="UP000694941"/>
    </source>
</evidence>
<feature type="domain" description="Chitin-binding type-2" evidence="7">
    <location>
        <begin position="35"/>
        <end position="90"/>
    </location>
</feature>
<feature type="compositionally biased region" description="Basic and acidic residues" evidence="6">
    <location>
        <begin position="432"/>
        <end position="446"/>
    </location>
</feature>
<evidence type="ECO:0000256" key="2">
    <source>
        <dbReference type="ARBA" id="ARBA00022729"/>
    </source>
</evidence>
<dbReference type="Proteomes" id="UP000694941">
    <property type="component" value="Unplaced"/>
</dbReference>
<organism evidence="8 9">
    <name type="scientific">Limulus polyphemus</name>
    <name type="common">Atlantic horseshoe crab</name>
    <dbReference type="NCBI Taxonomy" id="6850"/>
    <lineage>
        <taxon>Eukaryota</taxon>
        <taxon>Metazoa</taxon>
        <taxon>Ecdysozoa</taxon>
        <taxon>Arthropoda</taxon>
        <taxon>Chelicerata</taxon>
        <taxon>Merostomata</taxon>
        <taxon>Xiphosura</taxon>
        <taxon>Limulidae</taxon>
        <taxon>Limulus</taxon>
    </lineage>
</organism>
<evidence type="ECO:0000256" key="1">
    <source>
        <dbReference type="ARBA" id="ARBA00022669"/>
    </source>
</evidence>
<proteinExistence type="predicted"/>
<feature type="region of interest" description="Disordered" evidence="6">
    <location>
        <begin position="432"/>
        <end position="456"/>
    </location>
</feature>
<feature type="domain" description="Chitin-binding type-2" evidence="7">
    <location>
        <begin position="491"/>
        <end position="546"/>
    </location>
</feature>
<dbReference type="Gene3D" id="2.170.140.10">
    <property type="entry name" value="Chitin binding domain"/>
    <property type="match status" value="7"/>
</dbReference>
<dbReference type="SUPFAM" id="SSF57625">
    <property type="entry name" value="Invertebrate chitin-binding proteins"/>
    <property type="match status" value="7"/>
</dbReference>
<keyword evidence="8" id="KW-1185">Reference proteome</keyword>